<dbReference type="RefSeq" id="WP_012874887.1">
    <property type="nucleotide sequence ID" value="NC_013525.1"/>
</dbReference>
<protein>
    <recommendedName>
        <fullName evidence="5">Polymer-forming cytoskeletal protein</fullName>
    </recommendedName>
</protein>
<evidence type="ECO:0000313" key="4">
    <source>
        <dbReference type="Proteomes" id="UP000000323"/>
    </source>
</evidence>
<reference evidence="4" key="1">
    <citation type="journal article" date="2010" name="Stand. Genomic Sci.">
        <title>Complete genome sequence of 'Thermobaculum terrenum' type strain (YNP1).</title>
        <authorList>
            <person name="Kiss H."/>
            <person name="Cleland D."/>
            <person name="Lapidus A."/>
            <person name="Lucas S."/>
            <person name="Glavina Del Rio T."/>
            <person name="Nolan M."/>
            <person name="Tice H."/>
            <person name="Han C."/>
            <person name="Goodwin L."/>
            <person name="Pitluck S."/>
            <person name="Liolios K."/>
            <person name="Ivanova N."/>
            <person name="Mavromatis K."/>
            <person name="Ovchinnikova G."/>
            <person name="Pati A."/>
            <person name="Chen A."/>
            <person name="Palaniappan K."/>
            <person name="Land M."/>
            <person name="Hauser L."/>
            <person name="Chang Y."/>
            <person name="Jeffries C."/>
            <person name="Lu M."/>
            <person name="Brettin T."/>
            <person name="Detter J."/>
            <person name="Goker M."/>
            <person name="Tindall B."/>
            <person name="Beck B."/>
            <person name="McDermott T."/>
            <person name="Woyke T."/>
            <person name="Bristow J."/>
            <person name="Eisen J."/>
            <person name="Markowitz V."/>
            <person name="Hugenholtz P."/>
            <person name="Kyrpides N."/>
            <person name="Klenk H."/>
            <person name="Cheng J."/>
        </authorList>
    </citation>
    <scope>NUCLEOTIDE SEQUENCE [LARGE SCALE GENOMIC DNA]</scope>
    <source>
        <strain evidence="4">ATCC BAA-798 / YNP1</strain>
    </source>
</reference>
<evidence type="ECO:0008006" key="5">
    <source>
        <dbReference type="Google" id="ProtNLM"/>
    </source>
</evidence>
<dbReference type="eggNOG" id="COG1664">
    <property type="taxonomic scope" value="Bacteria"/>
</dbReference>
<dbReference type="HOGENOM" id="CLU_1348408_0_0_0"/>
<evidence type="ECO:0000256" key="1">
    <source>
        <dbReference type="ARBA" id="ARBA00044755"/>
    </source>
</evidence>
<feature type="compositionally biased region" description="Low complexity" evidence="2">
    <location>
        <begin position="14"/>
        <end position="39"/>
    </location>
</feature>
<dbReference type="KEGG" id="ttr:Tter_0935"/>
<dbReference type="Proteomes" id="UP000000323">
    <property type="component" value="Chromosome 1"/>
</dbReference>
<dbReference type="AlphaFoldDB" id="D1CFZ6"/>
<dbReference type="InterPro" id="IPR007607">
    <property type="entry name" value="BacA/B"/>
</dbReference>
<dbReference type="STRING" id="525904.Tter_0935"/>
<evidence type="ECO:0000313" key="3">
    <source>
        <dbReference type="EMBL" id="ACZ41852.1"/>
    </source>
</evidence>
<proteinExistence type="inferred from homology"/>
<gene>
    <name evidence="3" type="ordered locus">Tter_0935</name>
</gene>
<dbReference type="Pfam" id="PF04519">
    <property type="entry name" value="Bactofilin"/>
    <property type="match status" value="1"/>
</dbReference>
<feature type="compositionally biased region" description="Low complexity" evidence="2">
    <location>
        <begin position="175"/>
        <end position="192"/>
    </location>
</feature>
<sequence length="203" mass="22472">MLRRRDLKGTEEGNQQQTSQTEAQNQETTQQSQTQSASSNISPSGLSWRPMRQTNEDWRPQRAGTPTGDESVIGPDDFFSGNYKSERGVRVQGRVEGSIESKGHIFIEEQAQVNADLVAEDITVAGRYNGKVECRRRFEITPTGIVTGEINTDLLVVQEGGYFDGKLKMKDRSGRVAQAQKQQAQGAVQRQGQKADDQSPAQV</sequence>
<dbReference type="PANTHER" id="PTHR35024:SF4">
    <property type="entry name" value="POLYMER-FORMING CYTOSKELETAL PROTEIN"/>
    <property type="match status" value="1"/>
</dbReference>
<feature type="region of interest" description="Disordered" evidence="2">
    <location>
        <begin position="173"/>
        <end position="203"/>
    </location>
</feature>
<dbReference type="EMBL" id="CP001825">
    <property type="protein sequence ID" value="ACZ41852.1"/>
    <property type="molecule type" value="Genomic_DNA"/>
</dbReference>
<organism evidence="3 4">
    <name type="scientific">Thermobaculum terrenum (strain ATCC BAA-798 / CCMEE 7001 / YNP1)</name>
    <dbReference type="NCBI Taxonomy" id="525904"/>
    <lineage>
        <taxon>Bacteria</taxon>
        <taxon>Bacillati</taxon>
        <taxon>Chloroflexota</taxon>
        <taxon>Chloroflexia</taxon>
        <taxon>Candidatus Thermobaculales</taxon>
        <taxon>Candidatus Thermobaculaceae</taxon>
        <taxon>Thermobaculum</taxon>
    </lineage>
</organism>
<dbReference type="PANTHER" id="PTHR35024">
    <property type="entry name" value="HYPOTHETICAL CYTOSOLIC PROTEIN"/>
    <property type="match status" value="1"/>
</dbReference>
<comment type="similarity">
    <text evidence="1">Belongs to the bactofilin family.</text>
</comment>
<feature type="region of interest" description="Disordered" evidence="2">
    <location>
        <begin position="1"/>
        <end position="83"/>
    </location>
</feature>
<evidence type="ECO:0000256" key="2">
    <source>
        <dbReference type="SAM" id="MobiDB-lite"/>
    </source>
</evidence>
<keyword evidence="4" id="KW-1185">Reference proteome</keyword>
<dbReference type="OrthoDB" id="9802488at2"/>
<accession>D1CFZ6</accession>
<name>D1CFZ6_THET1</name>